<dbReference type="EMBL" id="LQBL01000022">
    <property type="protein sequence ID" value="KUG55613.1"/>
    <property type="molecule type" value="Genomic_DNA"/>
</dbReference>
<keyword evidence="5" id="KW-1185">Reference proteome</keyword>
<dbReference type="Gene3D" id="2.40.50.140">
    <property type="entry name" value="Nucleic acid-binding proteins"/>
    <property type="match status" value="1"/>
</dbReference>
<dbReference type="SUPFAM" id="SSF50249">
    <property type="entry name" value="Nucleic acid-binding proteins"/>
    <property type="match status" value="1"/>
</dbReference>
<proteinExistence type="predicted"/>
<gene>
    <name evidence="4" type="ORF">AVL62_04675</name>
</gene>
<dbReference type="Pfam" id="PF00436">
    <property type="entry name" value="SSB"/>
    <property type="match status" value="1"/>
</dbReference>
<sequence length="206" mass="21645">MMNEPTITLTGNLTRDPERKTSTASGKDFAVVPIAVNRRRFDAAQGGWITSDTMFIDLLCFRHIGALALASFRKGDPVVAHGRLSLRDWKTDTAAGTTAVVDVDTIGHDVTRGVSRFTKGRVGYDGDRLDEHDPTPPGALAGGLVDAAEERTAAGHEDGLAGDHRRAGDEAAPVGAGSGPDLEIEVDDDGVVADDAQADEVLARSA</sequence>
<evidence type="ECO:0000313" key="5">
    <source>
        <dbReference type="Proteomes" id="UP000054837"/>
    </source>
</evidence>
<evidence type="ECO:0000313" key="4">
    <source>
        <dbReference type="EMBL" id="KUG55613.1"/>
    </source>
</evidence>
<reference evidence="4 5" key="1">
    <citation type="submission" date="2015-12" db="EMBL/GenBank/DDBJ databases">
        <title>Serinicoccus chungangenesis strain CD08_5 genome sequencing and assembly.</title>
        <authorList>
            <person name="Chander A.M."/>
            <person name="Kaur G."/>
            <person name="Nair G.R."/>
            <person name="Dhawan D.K."/>
            <person name="Kochhar R.K."/>
            <person name="Mayilraj S."/>
            <person name="Bhadada S.K."/>
        </authorList>
    </citation>
    <scope>NUCLEOTIDE SEQUENCE [LARGE SCALE GENOMIC DNA]</scope>
    <source>
        <strain evidence="4 5">CD08_5</strain>
    </source>
</reference>
<dbReference type="InterPro" id="IPR000424">
    <property type="entry name" value="Primosome_PriB/ssb"/>
</dbReference>
<dbReference type="CDD" id="cd04496">
    <property type="entry name" value="SSB_OBF"/>
    <property type="match status" value="1"/>
</dbReference>
<dbReference type="PROSITE" id="PS50935">
    <property type="entry name" value="SSB"/>
    <property type="match status" value="1"/>
</dbReference>
<dbReference type="AlphaFoldDB" id="A0A0W8I8W8"/>
<comment type="caution">
    <text evidence="4">The sequence shown here is derived from an EMBL/GenBank/DDBJ whole genome shotgun (WGS) entry which is preliminary data.</text>
</comment>
<evidence type="ECO:0000256" key="3">
    <source>
        <dbReference type="SAM" id="MobiDB-lite"/>
    </source>
</evidence>
<organism evidence="4 5">
    <name type="scientific">Serinicoccus chungangensis</name>
    <dbReference type="NCBI Taxonomy" id="767452"/>
    <lineage>
        <taxon>Bacteria</taxon>
        <taxon>Bacillati</taxon>
        <taxon>Actinomycetota</taxon>
        <taxon>Actinomycetes</taxon>
        <taxon>Micrococcales</taxon>
        <taxon>Ornithinimicrobiaceae</taxon>
        <taxon>Serinicoccus</taxon>
    </lineage>
</organism>
<evidence type="ECO:0008006" key="6">
    <source>
        <dbReference type="Google" id="ProtNLM"/>
    </source>
</evidence>
<evidence type="ECO:0000256" key="1">
    <source>
        <dbReference type="ARBA" id="ARBA00023125"/>
    </source>
</evidence>
<accession>A0A0W8I8W8</accession>
<feature type="compositionally biased region" description="Basic and acidic residues" evidence="3">
    <location>
        <begin position="152"/>
        <end position="169"/>
    </location>
</feature>
<feature type="region of interest" description="Disordered" evidence="3">
    <location>
        <begin position="152"/>
        <end position="192"/>
    </location>
</feature>
<keyword evidence="1 2" id="KW-0238">DNA-binding</keyword>
<dbReference type="InterPro" id="IPR012340">
    <property type="entry name" value="NA-bd_OB-fold"/>
</dbReference>
<feature type="compositionally biased region" description="Acidic residues" evidence="3">
    <location>
        <begin position="182"/>
        <end position="192"/>
    </location>
</feature>
<dbReference type="OrthoDB" id="4427276at2"/>
<evidence type="ECO:0000256" key="2">
    <source>
        <dbReference type="PROSITE-ProRule" id="PRU00252"/>
    </source>
</evidence>
<feature type="region of interest" description="Disordered" evidence="3">
    <location>
        <begin position="1"/>
        <end position="24"/>
    </location>
</feature>
<feature type="compositionally biased region" description="Polar residues" evidence="3">
    <location>
        <begin position="1"/>
        <end position="13"/>
    </location>
</feature>
<dbReference type="Proteomes" id="UP000054837">
    <property type="component" value="Unassembled WGS sequence"/>
</dbReference>
<name>A0A0W8I8W8_9MICO</name>
<dbReference type="RefSeq" id="WP_058890721.1">
    <property type="nucleotide sequence ID" value="NZ_LQBL01000022.1"/>
</dbReference>
<dbReference type="GO" id="GO:0003697">
    <property type="term" value="F:single-stranded DNA binding"/>
    <property type="evidence" value="ECO:0007669"/>
    <property type="project" value="InterPro"/>
</dbReference>
<dbReference type="STRING" id="767452.AVL62_04675"/>
<protein>
    <recommendedName>
        <fullName evidence="6">Single-stranded DNA-binding protein</fullName>
    </recommendedName>
</protein>